<evidence type="ECO:0000256" key="9">
    <source>
        <dbReference type="ARBA" id="ARBA00023122"/>
    </source>
</evidence>
<feature type="transmembrane region" description="Helical" evidence="13">
    <location>
        <begin position="740"/>
        <end position="759"/>
    </location>
</feature>
<evidence type="ECO:0000259" key="16">
    <source>
        <dbReference type="PROSITE" id="PS51846"/>
    </source>
</evidence>
<comment type="subcellular location">
    <subcellularLocation>
        <location evidence="1 13">Cell membrane</location>
        <topology evidence="1 13">Multi-pass membrane protein</topology>
    </subcellularLocation>
</comment>
<dbReference type="GO" id="GO:0005886">
    <property type="term" value="C:plasma membrane"/>
    <property type="evidence" value="ECO:0007669"/>
    <property type="project" value="UniProtKB-SubCell"/>
</dbReference>
<keyword evidence="7 12" id="KW-1133">Transmembrane helix</keyword>
<keyword evidence="3" id="KW-0813">Transport</keyword>
<dbReference type="CDD" id="cd04590">
    <property type="entry name" value="CBS_pair_CorC_HlyC_assoc"/>
    <property type="match status" value="1"/>
</dbReference>
<dbReference type="Proteomes" id="UP000700334">
    <property type="component" value="Unassembled WGS sequence"/>
</dbReference>
<dbReference type="OrthoDB" id="5353557at2759"/>
<dbReference type="InterPro" id="IPR044751">
    <property type="entry name" value="Ion_transp-like_CBS"/>
</dbReference>
<feature type="region of interest" description="Disordered" evidence="14">
    <location>
        <begin position="1"/>
        <end position="20"/>
    </location>
</feature>
<dbReference type="PANTHER" id="PTHR12064">
    <property type="entry name" value="METAL TRANSPORTER CNNM"/>
    <property type="match status" value="1"/>
</dbReference>
<accession>A0A8J5ZXX5</accession>
<keyword evidence="8" id="KW-0406">Ion transport</keyword>
<dbReference type="Pfam" id="PF00571">
    <property type="entry name" value="CBS"/>
    <property type="match status" value="1"/>
</dbReference>
<evidence type="ECO:0000313" key="18">
    <source>
        <dbReference type="Proteomes" id="UP000700334"/>
    </source>
</evidence>
<organism evidence="17 18">
    <name type="scientific">Galemys pyrenaicus</name>
    <name type="common">Iberian desman</name>
    <name type="synonym">Pyrenean desman</name>
    <dbReference type="NCBI Taxonomy" id="202257"/>
    <lineage>
        <taxon>Eukaryota</taxon>
        <taxon>Metazoa</taxon>
        <taxon>Chordata</taxon>
        <taxon>Craniata</taxon>
        <taxon>Vertebrata</taxon>
        <taxon>Euteleostomi</taxon>
        <taxon>Mammalia</taxon>
        <taxon>Eutheria</taxon>
        <taxon>Laurasiatheria</taxon>
        <taxon>Eulipotyphla</taxon>
        <taxon>Talpidae</taxon>
        <taxon>Galemys</taxon>
    </lineage>
</organism>
<feature type="region of interest" description="Disordered" evidence="14">
    <location>
        <begin position="510"/>
        <end position="532"/>
    </location>
</feature>
<protein>
    <recommendedName>
        <fullName evidence="13">Metal transporter</fullName>
    </recommendedName>
</protein>
<feature type="transmembrane region" description="Helical" evidence="13">
    <location>
        <begin position="798"/>
        <end position="824"/>
    </location>
</feature>
<evidence type="ECO:0000313" key="17">
    <source>
        <dbReference type="EMBL" id="KAG8509686.1"/>
    </source>
</evidence>
<keyword evidence="6" id="KW-0677">Repeat</keyword>
<feature type="compositionally biased region" description="Basic and acidic residues" evidence="14">
    <location>
        <begin position="1"/>
        <end position="13"/>
    </location>
</feature>
<name>A0A8J5ZXX5_GALPY</name>
<dbReference type="GO" id="GO:0006811">
    <property type="term" value="P:monoatomic ion transport"/>
    <property type="evidence" value="ECO:0007669"/>
    <property type="project" value="UniProtKB-KW"/>
</dbReference>
<evidence type="ECO:0000256" key="8">
    <source>
        <dbReference type="ARBA" id="ARBA00023065"/>
    </source>
</evidence>
<evidence type="ECO:0000256" key="5">
    <source>
        <dbReference type="ARBA" id="ARBA00022692"/>
    </source>
</evidence>
<dbReference type="PROSITE" id="PS51371">
    <property type="entry name" value="CBS"/>
    <property type="match status" value="1"/>
</dbReference>
<dbReference type="InterPro" id="IPR002550">
    <property type="entry name" value="CNNM"/>
</dbReference>
<comment type="function">
    <text evidence="13">Metal transporter.</text>
</comment>
<comment type="similarity">
    <text evidence="2 13">Belongs to the ACDP family.</text>
</comment>
<evidence type="ECO:0000256" key="1">
    <source>
        <dbReference type="ARBA" id="ARBA00004651"/>
    </source>
</evidence>
<dbReference type="Gene3D" id="3.10.580.10">
    <property type="entry name" value="CBS-domain"/>
    <property type="match status" value="2"/>
</dbReference>
<feature type="domain" description="CNNM transmembrane" evidence="16">
    <location>
        <begin position="738"/>
        <end position="916"/>
    </location>
</feature>
<evidence type="ECO:0000256" key="14">
    <source>
        <dbReference type="SAM" id="MobiDB-lite"/>
    </source>
</evidence>
<evidence type="ECO:0000259" key="15">
    <source>
        <dbReference type="PROSITE" id="PS51371"/>
    </source>
</evidence>
<keyword evidence="18" id="KW-1185">Reference proteome</keyword>
<dbReference type="GO" id="GO:0010960">
    <property type="term" value="P:magnesium ion homeostasis"/>
    <property type="evidence" value="ECO:0007669"/>
    <property type="project" value="InterPro"/>
</dbReference>
<comment type="caution">
    <text evidence="17">The sequence shown here is derived from an EMBL/GenBank/DDBJ whole genome shotgun (WGS) entry which is preliminary data.</text>
</comment>
<proteinExistence type="inferred from homology"/>
<feature type="transmembrane region" description="Helical" evidence="13">
    <location>
        <begin position="830"/>
        <end position="851"/>
    </location>
</feature>
<evidence type="ECO:0000256" key="13">
    <source>
        <dbReference type="RuleBase" id="RU369091"/>
    </source>
</evidence>
<evidence type="ECO:0000256" key="6">
    <source>
        <dbReference type="ARBA" id="ARBA00022737"/>
    </source>
</evidence>
<feature type="transmembrane region" description="Helical" evidence="13">
    <location>
        <begin position="863"/>
        <end position="885"/>
    </location>
</feature>
<dbReference type="Pfam" id="PF25562">
    <property type="entry name" value="CNBH_CNNM2_C"/>
    <property type="match status" value="2"/>
</dbReference>
<evidence type="ECO:0000256" key="12">
    <source>
        <dbReference type="PROSITE-ProRule" id="PRU01193"/>
    </source>
</evidence>
<evidence type="ECO:0000256" key="10">
    <source>
        <dbReference type="ARBA" id="ARBA00023136"/>
    </source>
</evidence>
<keyword evidence="5 12" id="KW-0812">Transmembrane</keyword>
<feature type="non-terminal residue" evidence="17">
    <location>
        <position position="1"/>
    </location>
</feature>
<keyword evidence="9 11" id="KW-0129">CBS domain</keyword>
<dbReference type="InterPro" id="IPR045095">
    <property type="entry name" value="ACDP"/>
</dbReference>
<evidence type="ECO:0000256" key="3">
    <source>
        <dbReference type="ARBA" id="ARBA00022448"/>
    </source>
</evidence>
<dbReference type="InterPro" id="IPR000644">
    <property type="entry name" value="CBS_dom"/>
</dbReference>
<gene>
    <name evidence="17" type="ORF">J0S82_003063</name>
</gene>
<evidence type="ECO:0000256" key="11">
    <source>
        <dbReference type="PROSITE-ProRule" id="PRU00703"/>
    </source>
</evidence>
<dbReference type="PANTHER" id="PTHR12064:SF27">
    <property type="entry name" value="METAL TRANSPORTER CNNM3"/>
    <property type="match status" value="1"/>
</dbReference>
<dbReference type="FunFam" id="3.10.580.10:FF:000001">
    <property type="entry name" value="Putative metal transporter CNNM3 isoform 2"/>
    <property type="match status" value="1"/>
</dbReference>
<dbReference type="GO" id="GO:0022857">
    <property type="term" value="F:transmembrane transporter activity"/>
    <property type="evidence" value="ECO:0007669"/>
    <property type="project" value="UniProtKB-UniRule"/>
</dbReference>
<keyword evidence="10 12" id="KW-0472">Membrane</keyword>
<dbReference type="EMBL" id="JAGFMF010011928">
    <property type="protein sequence ID" value="KAG8509686.1"/>
    <property type="molecule type" value="Genomic_DNA"/>
</dbReference>
<keyword evidence="4" id="KW-1003">Cell membrane</keyword>
<feature type="domain" description="CBS" evidence="15">
    <location>
        <begin position="994"/>
        <end position="1060"/>
    </location>
</feature>
<dbReference type="InterPro" id="IPR046342">
    <property type="entry name" value="CBS_dom_sf"/>
</dbReference>
<dbReference type="PROSITE" id="PS51846">
    <property type="entry name" value="CNNM"/>
    <property type="match status" value="1"/>
</dbReference>
<dbReference type="SUPFAM" id="SSF54631">
    <property type="entry name" value="CBS-domain pair"/>
    <property type="match status" value="1"/>
</dbReference>
<evidence type="ECO:0000256" key="7">
    <source>
        <dbReference type="ARBA" id="ARBA00022989"/>
    </source>
</evidence>
<evidence type="ECO:0000256" key="2">
    <source>
        <dbReference type="ARBA" id="ARBA00010484"/>
    </source>
</evidence>
<evidence type="ECO:0000256" key="4">
    <source>
        <dbReference type="ARBA" id="ARBA00022475"/>
    </source>
</evidence>
<reference evidence="17" key="1">
    <citation type="journal article" date="2021" name="Evol. Appl.">
        <title>The genome of the Pyrenean desman and the effects of bottlenecks and inbreeding on the genomic landscape of an endangered species.</title>
        <authorList>
            <person name="Escoda L."/>
            <person name="Castresana J."/>
        </authorList>
    </citation>
    <scope>NUCLEOTIDE SEQUENCE</scope>
    <source>
        <strain evidence="17">IBE-C5619</strain>
    </source>
</reference>
<sequence>KLQEIQKREKTAHDPTPMTHDPKCVNVLVEESHDCSLFSWLTHYIVPPGKSHLAIVQKVNNEGEGDPFYEVLGLVTLEDVIEEIIKSEILDESDMYTDNRSRKRVSEKNKRDFSAFKDTDNELKVKISPQLLLAAHRFLATEVPQFSPSLISEKILLRLLKYPDVIQELKFDEHNKYYVHHYLYTRNKPADYFILILQGKVEVEAGKENMKFETGAFSYYGTMALSSAPSVPPAQVGYPPGKRNSLLFWLSDRSPPHTTTLSRSASLSYPDRTDISGTAPLAGSSNQFGSSILGQYISDFSVRALMDLQYIKVEFTSQALLSEPYPFVLQITRQQYQNGLLASRMENCPQFPLDGCTICTENLAEKSELPVVDETTTLLNERNSLLHKSAHEKEEGFLLGGRQFFPGSKEPNSSQNNCLDNCAQAGPSQALVESSRIPAVGMAVGPSNVGHFVGGNRNWAQDPDEEDSSGSKITVWIKDHFVRKRHRSQTLKFGSGCPAPQSRRWDFTEHSLASQRQGAARGNETPRRRPSSQICVLQTLGSPAEPLGVKCPTPPARPEIALPLVYSPAQPSTTLGPALILQLLAEEAPRLATIGPGEAEGGQPAMAAASRLRWLLAALCLGNAAGEAAQGLRVLGVCLEGDGAADSGWARGGEVRDAQAEATFRLRLFGSGFTNSSWSWEAPEGAGCPEGWPAASPEEVAAPTGEWRALLRLRSEAVRPHSALLAVRLEPGGSAAEEAVPPWALGLGAAGLLALAALARGLQLSALALVPAEVQVLRENGSEEERATARRLEPARRWACCALGALLLLASLAQAALVVLLYRAAGQRTVPAVLGSAGLVFLVGEVVPAAVSGRWALALAPRALVLSRLAVLLTLPVALPVGQLLELAARPGRLRERVLELARGGADPYSDLSKGVLRCRTVEDVLTPLEDCFMLDAGAVLDFGVLASIMQSGHTRIPVYEEERSNIVDMLYLKDLAFVDPEDCTPLSTITRFYNHPLHFVFNDTKLDAVLEEFKRGKSHLAIVQKVNNEGEGDPFYEVLGLVTLEDVIEEIIKSEILDESEDYRDTVVRKKPASLSTPLRRKEEFSLFKVSDDEYKVKISPQLLLATQRFLSREVDVFSPLRISEKVLLHLLKHPSVNQEVRFDESNRLAARHYLYQRSQPVDYFILILQGRVEVEIGKEGLKFENGAFTYYGVSALTAPSSVHQSPVSSLQSLRQDVQPEPVDGTRASSYCPDYTVRALSDLQFIKVSRLQYLNALLATRAQNLPPSPESSGLQVIPGSQVRLLGDKTAEAAVGQLMLNYRAVGI</sequence>